<evidence type="ECO:0000313" key="3">
    <source>
        <dbReference type="EMBL" id="MBX0325232.1"/>
    </source>
</evidence>
<sequence>MEYDVSAQSGAREGTYDLYSTVNGPGSSYSETLSVDVQVLEPRFGSVGTQTGEVTFTEDDTASTTVTADVENTGDGVMTGVDASTSGVPSGMSVSVSTPDEIGAGDTGSVEVDIDADGSLTEGSHSFTVEMTDSLGHTESFTVSIDVIKAPAVTAPDRQISLGDILVGESASTQFTLEEGGGYDNVDGVQISYDNDPRGTLSISGIGGYISAGGSEDGTATIDVDADARQHADINLGATFRPDDPDGTGTTISFSARVIYPPYYESVSAADRTIVFDEPRAQTDQFSTTVPVTIENGGDQPMQLTDVQPSVSGSDLTARVVDAPDSIPAQSSRTVDVRVTADSSADEGDRSMSVIVDAEQAGEETASSTVTIDHDTDLAVETSDVQYGRIVATRSVTRNVLISERLGYNDVQNFQISKVSGPDQGWLTVTERPESLTAGESTPFVTSLTFDTRAKFFTEYSWEYRITGDNIEAQTITITATPRPVDFTATVEDLQNAETAGDSRRQKVATQTAGAMETLATELREGGSQQARRDVTTVSAAGRSTVLFLQYTADARRQLDNGNHTAAQRSLTRAAATYNTLQTGSERVRTPDIRERMVTSSDAAGLILTDMLDEQRKYYQQRLDSNETTMLERAQTYRQLAQLAALADDDEQAARLTNQSRSAFREYSTLVSDGNADLQAARQSQANLTATTMLSIGGRPVFWIGNLDSVERQQAAVVGSYTQAEQQFESAGASSRAQTARTERAAFSQQMEQGRLLSFSLAGAVAIAFLVLLGLEARAIYRYVQDSTEAVSGDFLLAHDTT</sequence>
<dbReference type="AlphaFoldDB" id="A0AAW4PVN0"/>
<feature type="region of interest" description="Disordered" evidence="1">
    <location>
        <begin position="329"/>
        <end position="351"/>
    </location>
</feature>
<feature type="region of interest" description="Disordered" evidence="1">
    <location>
        <begin position="84"/>
        <end position="103"/>
    </location>
</feature>
<feature type="compositionally biased region" description="Low complexity" evidence="1">
    <location>
        <begin position="84"/>
        <end position="99"/>
    </location>
</feature>
<gene>
    <name evidence="3" type="ORF">EGH21_19585</name>
</gene>
<comment type="caution">
    <text evidence="3">The sequence shown here is derived from an EMBL/GenBank/DDBJ whole genome shotgun (WGS) entry which is preliminary data.</text>
</comment>
<dbReference type="InterPro" id="IPR013783">
    <property type="entry name" value="Ig-like_fold"/>
</dbReference>
<dbReference type="EMBL" id="RKLR01000011">
    <property type="protein sequence ID" value="MBX0325232.1"/>
    <property type="molecule type" value="Genomic_DNA"/>
</dbReference>
<feature type="transmembrane region" description="Helical" evidence="2">
    <location>
        <begin position="756"/>
        <end position="775"/>
    </location>
</feature>
<accession>A0AAW4PVN0</accession>
<evidence type="ECO:0000313" key="4">
    <source>
        <dbReference type="Proteomes" id="UP001430377"/>
    </source>
</evidence>
<keyword evidence="2" id="KW-1133">Transmembrane helix</keyword>
<organism evidence="3 4">
    <name type="scientific">Haloarcula rubra</name>
    <dbReference type="NCBI Taxonomy" id="2487747"/>
    <lineage>
        <taxon>Archaea</taxon>
        <taxon>Methanobacteriati</taxon>
        <taxon>Methanobacteriota</taxon>
        <taxon>Stenosarchaea group</taxon>
        <taxon>Halobacteria</taxon>
        <taxon>Halobacteriales</taxon>
        <taxon>Haloarculaceae</taxon>
        <taxon>Haloarcula</taxon>
    </lineage>
</organism>
<reference evidence="3 4" key="1">
    <citation type="submission" date="2021-06" db="EMBL/GenBank/DDBJ databases">
        <title>Halomicroarcula sp. a new haloarchaeum isolated from saline soil.</title>
        <authorList>
            <person name="Duran-Viseras A."/>
            <person name="Sanchez-Porro C."/>
            <person name="Ventosa A."/>
        </authorList>
    </citation>
    <scope>NUCLEOTIDE SEQUENCE [LARGE SCALE GENOMIC DNA]</scope>
    <source>
        <strain evidence="3 4">F13</strain>
    </source>
</reference>
<dbReference type="Proteomes" id="UP001430377">
    <property type="component" value="Unassembled WGS sequence"/>
</dbReference>
<dbReference type="RefSeq" id="WP_220620097.1">
    <property type="nucleotide sequence ID" value="NZ_RKLR01000011.1"/>
</dbReference>
<evidence type="ECO:0000256" key="1">
    <source>
        <dbReference type="SAM" id="MobiDB-lite"/>
    </source>
</evidence>
<name>A0AAW4PVN0_9EURY</name>
<evidence type="ECO:0000256" key="2">
    <source>
        <dbReference type="SAM" id="Phobius"/>
    </source>
</evidence>
<keyword evidence="4" id="KW-1185">Reference proteome</keyword>
<protein>
    <submittedName>
        <fullName evidence="3">Uncharacterized protein</fullName>
    </submittedName>
</protein>
<proteinExistence type="predicted"/>
<dbReference type="Gene3D" id="2.60.40.10">
    <property type="entry name" value="Immunoglobulins"/>
    <property type="match status" value="1"/>
</dbReference>
<keyword evidence="2" id="KW-0812">Transmembrane</keyword>
<keyword evidence="2" id="KW-0472">Membrane</keyword>